<keyword evidence="1" id="KW-1185">Reference proteome</keyword>
<evidence type="ECO:0000313" key="2">
    <source>
        <dbReference type="WBParaSite" id="jg21630"/>
    </source>
</evidence>
<dbReference type="AlphaFoldDB" id="A0A915DMH5"/>
<evidence type="ECO:0000313" key="1">
    <source>
        <dbReference type="Proteomes" id="UP000887574"/>
    </source>
</evidence>
<protein>
    <submittedName>
        <fullName evidence="2">Uncharacterized protein</fullName>
    </submittedName>
</protein>
<dbReference type="Proteomes" id="UP000887574">
    <property type="component" value="Unplaced"/>
</dbReference>
<accession>A0A915DMH5</accession>
<dbReference type="WBParaSite" id="jg21630">
    <property type="protein sequence ID" value="jg21630"/>
    <property type="gene ID" value="jg21630"/>
</dbReference>
<reference evidence="2" key="1">
    <citation type="submission" date="2022-11" db="UniProtKB">
        <authorList>
            <consortium name="WormBaseParasite"/>
        </authorList>
    </citation>
    <scope>IDENTIFICATION</scope>
</reference>
<proteinExistence type="predicted"/>
<name>A0A915DMH5_9BILA</name>
<organism evidence="1 2">
    <name type="scientific">Ditylenchus dipsaci</name>
    <dbReference type="NCBI Taxonomy" id="166011"/>
    <lineage>
        <taxon>Eukaryota</taxon>
        <taxon>Metazoa</taxon>
        <taxon>Ecdysozoa</taxon>
        <taxon>Nematoda</taxon>
        <taxon>Chromadorea</taxon>
        <taxon>Rhabditida</taxon>
        <taxon>Tylenchina</taxon>
        <taxon>Tylenchomorpha</taxon>
        <taxon>Sphaerularioidea</taxon>
        <taxon>Anguinidae</taxon>
        <taxon>Anguininae</taxon>
        <taxon>Ditylenchus</taxon>
    </lineage>
</organism>
<sequence length="335" mass="38185">MDLPADPNDLAAGSLVEERLERLDQLYLKVREVNSLATLNACTERVKKIIAGEIKENIDGVATAQGSSFSMYSGCIFSSYSSVCASRTEDSKLIDFRHRSTTHSQLVEIVDVEGQLSRSQFPRKDIQWIRRKKVFVNADDVFAKIKLTRFSSKMLENLEMAIKPMCSKHTSKKTAAASQLLFLESASYVSVKEKDDKFLEAKLNQENLKLKHQSDIEKLQAELSRSSIDYLKVCNAFTPRGIMERFEFDYKLPRKLEYHGLKMDRHGWWSLAIMEEQSNFCKCLVKNGMDLKQVPDISTSLYAIFSAKIHNSYPQLIVKIDGRVSMTAGRLTKTR</sequence>